<dbReference type="InterPro" id="IPR010593">
    <property type="entry name" value="DUF1159"/>
</dbReference>
<dbReference type="InterPro" id="IPR007922">
    <property type="entry name" value="DciA-like"/>
</dbReference>
<comment type="caution">
    <text evidence="1">The sequence shown here is derived from an EMBL/GenBank/DDBJ whole genome shotgun (WGS) entry which is preliminary data.</text>
</comment>
<name>A0A918S8S6_9HYPH</name>
<evidence type="ECO:0000313" key="1">
    <source>
        <dbReference type="EMBL" id="GHA30466.1"/>
    </source>
</evidence>
<sequence length="170" mass="18436">MSKAPKQIKRRNKAVGVAEALGGVLDPALKKRGFASRDLLEHWVSIAPPPYDQVCRPDRLSWPRGERSAEGATLVLCCADGHGLAVAHDGARIAAAVNRYFGYVLVREVRLSAAPFMPHSSDGAKTAEGPSSEIRAAVGRMVDAIEDEGLREALRRLGHNVMTNEKSTRR</sequence>
<protein>
    <recommendedName>
        <fullName evidence="3">DUF721 domain-containing protein</fullName>
    </recommendedName>
</protein>
<evidence type="ECO:0000313" key="2">
    <source>
        <dbReference type="Proteomes" id="UP000646579"/>
    </source>
</evidence>
<reference evidence="1" key="2">
    <citation type="submission" date="2020-09" db="EMBL/GenBank/DDBJ databases">
        <authorList>
            <person name="Sun Q."/>
            <person name="Kim S."/>
        </authorList>
    </citation>
    <scope>NUCLEOTIDE SEQUENCE</scope>
    <source>
        <strain evidence="1">KCTC 32437</strain>
    </source>
</reference>
<gene>
    <name evidence="1" type="ORF">GCM10007989_27820</name>
</gene>
<dbReference type="RefSeq" id="WP_189426333.1">
    <property type="nucleotide sequence ID" value="NZ_BMZE01000003.1"/>
</dbReference>
<organism evidence="1 2">
    <name type="scientific">Devosia pacifica</name>
    <dbReference type="NCBI Taxonomy" id="1335967"/>
    <lineage>
        <taxon>Bacteria</taxon>
        <taxon>Pseudomonadati</taxon>
        <taxon>Pseudomonadota</taxon>
        <taxon>Alphaproteobacteria</taxon>
        <taxon>Hyphomicrobiales</taxon>
        <taxon>Devosiaceae</taxon>
        <taxon>Devosia</taxon>
    </lineage>
</organism>
<dbReference type="Proteomes" id="UP000646579">
    <property type="component" value="Unassembled WGS sequence"/>
</dbReference>
<dbReference type="AlphaFoldDB" id="A0A918S8S6"/>
<dbReference type="EMBL" id="BMZE01000003">
    <property type="protein sequence ID" value="GHA30466.1"/>
    <property type="molecule type" value="Genomic_DNA"/>
</dbReference>
<reference evidence="1" key="1">
    <citation type="journal article" date="2014" name="Int. J. Syst. Evol. Microbiol.">
        <title>Complete genome sequence of Corynebacterium casei LMG S-19264T (=DSM 44701T), isolated from a smear-ripened cheese.</title>
        <authorList>
            <consortium name="US DOE Joint Genome Institute (JGI-PGF)"/>
            <person name="Walter F."/>
            <person name="Albersmeier A."/>
            <person name="Kalinowski J."/>
            <person name="Ruckert C."/>
        </authorList>
    </citation>
    <scope>NUCLEOTIDE SEQUENCE</scope>
    <source>
        <strain evidence="1">KCTC 32437</strain>
    </source>
</reference>
<proteinExistence type="predicted"/>
<keyword evidence="2" id="KW-1185">Reference proteome</keyword>
<dbReference type="Pfam" id="PF05258">
    <property type="entry name" value="DciA"/>
    <property type="match status" value="1"/>
</dbReference>
<dbReference type="PIRSF" id="PIRSF032064">
    <property type="entry name" value="UCP032064"/>
    <property type="match status" value="1"/>
</dbReference>
<accession>A0A918S8S6</accession>
<evidence type="ECO:0008006" key="3">
    <source>
        <dbReference type="Google" id="ProtNLM"/>
    </source>
</evidence>